<dbReference type="InterPro" id="IPR043129">
    <property type="entry name" value="ATPase_NBD"/>
</dbReference>
<dbReference type="AlphaFoldDB" id="A0AB36TFU3"/>
<proteinExistence type="inferred from homology"/>
<keyword evidence="4 7" id="KW-0547">Nucleotide-binding</keyword>
<comment type="subunit">
    <text evidence="7">Homodimer.</text>
</comment>
<feature type="binding site" evidence="7">
    <location>
        <begin position="331"/>
        <end position="335"/>
    </location>
    <ligand>
        <name>ATP</name>
        <dbReference type="ChEBI" id="CHEBI:30616"/>
    </ligand>
</feature>
<dbReference type="PANTHER" id="PTHR21060">
    <property type="entry name" value="ACETATE KINASE"/>
    <property type="match status" value="1"/>
</dbReference>
<feature type="binding site" evidence="7">
    <location>
        <begin position="283"/>
        <end position="285"/>
    </location>
    <ligand>
        <name>ATP</name>
        <dbReference type="ChEBI" id="CHEBI:30616"/>
    </ligand>
</feature>
<dbReference type="PROSITE" id="PS01075">
    <property type="entry name" value="ACETATE_KINASE_1"/>
    <property type="match status" value="1"/>
</dbReference>
<comment type="caution">
    <text evidence="9">The sequence shown here is derived from an EMBL/GenBank/DDBJ whole genome shotgun (WGS) entry which is preliminary data.</text>
</comment>
<protein>
    <recommendedName>
        <fullName evidence="7">Acetate kinase</fullName>
        <ecNumber evidence="7">2.7.2.1</ecNumber>
    </recommendedName>
    <alternativeName>
        <fullName evidence="7">Acetokinase</fullName>
    </alternativeName>
</protein>
<dbReference type="NCBIfam" id="TIGR00016">
    <property type="entry name" value="ackA"/>
    <property type="match status" value="1"/>
</dbReference>
<keyword evidence="3 7" id="KW-0808">Transferase</keyword>
<dbReference type="InterPro" id="IPR000890">
    <property type="entry name" value="Aliphatic_acid_kin_short-chain"/>
</dbReference>
<feature type="site" description="Transition state stabilizer" evidence="7">
    <location>
        <position position="180"/>
    </location>
</feature>
<feature type="binding site" evidence="7">
    <location>
        <position position="7"/>
    </location>
    <ligand>
        <name>Mg(2+)</name>
        <dbReference type="ChEBI" id="CHEBI:18420"/>
    </ligand>
</feature>
<keyword evidence="7" id="KW-0479">Metal-binding</keyword>
<dbReference type="PANTHER" id="PTHR21060:SF15">
    <property type="entry name" value="ACETATE KINASE-RELATED"/>
    <property type="match status" value="1"/>
</dbReference>
<dbReference type="GO" id="GO:0008776">
    <property type="term" value="F:acetate kinase activity"/>
    <property type="evidence" value="ECO:0007669"/>
    <property type="project" value="UniProtKB-UniRule"/>
</dbReference>
<name>A0AB36TFU3_ACETH</name>
<dbReference type="Gene3D" id="3.30.420.40">
    <property type="match status" value="2"/>
</dbReference>
<reference evidence="9 10" key="1">
    <citation type="submission" date="2017-09" db="EMBL/GenBank/DDBJ databases">
        <title>Evaluation of Pacific Biosciences Sequencing Technology to Finishing C. thermocellum Genome Sequences.</title>
        <authorList>
            <person name="Brown S."/>
        </authorList>
    </citation>
    <scope>NUCLEOTIDE SEQUENCE [LARGE SCALE GENOMIC DNA]</scope>
    <source>
        <strain evidence="9 10">AD2</strain>
    </source>
</reference>
<comment type="catalytic activity">
    <reaction evidence="7">
        <text>acetate + ATP = acetyl phosphate + ADP</text>
        <dbReference type="Rhea" id="RHEA:11352"/>
        <dbReference type="ChEBI" id="CHEBI:22191"/>
        <dbReference type="ChEBI" id="CHEBI:30089"/>
        <dbReference type="ChEBI" id="CHEBI:30616"/>
        <dbReference type="ChEBI" id="CHEBI:456216"/>
        <dbReference type="EC" id="2.7.2.1"/>
    </reaction>
</comment>
<keyword evidence="7" id="KW-0460">Magnesium</keyword>
<evidence type="ECO:0000256" key="7">
    <source>
        <dbReference type="HAMAP-Rule" id="MF_00020"/>
    </source>
</evidence>
<keyword evidence="2 7" id="KW-0963">Cytoplasm</keyword>
<organism evidence="9 10">
    <name type="scientific">Acetivibrio thermocellus AD2</name>
    <dbReference type="NCBI Taxonomy" id="1138384"/>
    <lineage>
        <taxon>Bacteria</taxon>
        <taxon>Bacillati</taxon>
        <taxon>Bacillota</taxon>
        <taxon>Clostridia</taxon>
        <taxon>Eubacteriales</taxon>
        <taxon>Oscillospiraceae</taxon>
        <taxon>Acetivibrio</taxon>
    </lineage>
</organism>
<accession>A0AB36TFU3</accession>
<dbReference type="SMR" id="A0AB36TFU3"/>
<dbReference type="GO" id="GO:0005737">
    <property type="term" value="C:cytoplasm"/>
    <property type="evidence" value="ECO:0007669"/>
    <property type="project" value="UniProtKB-SubCell"/>
</dbReference>
<dbReference type="PROSITE" id="PS01076">
    <property type="entry name" value="ACETATE_KINASE_2"/>
    <property type="match status" value="1"/>
</dbReference>
<dbReference type="CDD" id="cd24010">
    <property type="entry name" value="ASKHA_NBD_AcK_PK"/>
    <property type="match status" value="1"/>
</dbReference>
<feature type="binding site" evidence="7">
    <location>
        <position position="384"/>
    </location>
    <ligand>
        <name>Mg(2+)</name>
        <dbReference type="ChEBI" id="CHEBI:18420"/>
    </ligand>
</feature>
<evidence type="ECO:0000256" key="2">
    <source>
        <dbReference type="ARBA" id="ARBA00022490"/>
    </source>
</evidence>
<evidence type="ECO:0000256" key="3">
    <source>
        <dbReference type="ARBA" id="ARBA00022679"/>
    </source>
</evidence>
<feature type="binding site" evidence="7">
    <location>
        <begin position="208"/>
        <end position="212"/>
    </location>
    <ligand>
        <name>ATP</name>
        <dbReference type="ChEBI" id="CHEBI:30616"/>
    </ligand>
</feature>
<evidence type="ECO:0000256" key="6">
    <source>
        <dbReference type="ARBA" id="ARBA00022840"/>
    </source>
</evidence>
<dbReference type="RefSeq" id="WP_003515609.1">
    <property type="nucleotide sequence ID" value="NZ_CP013828.1"/>
</dbReference>
<evidence type="ECO:0000256" key="5">
    <source>
        <dbReference type="ARBA" id="ARBA00022777"/>
    </source>
</evidence>
<dbReference type="EMBL" id="PDBW01000001">
    <property type="protein sequence ID" value="PFH02466.1"/>
    <property type="molecule type" value="Genomic_DNA"/>
</dbReference>
<dbReference type="PIRSF" id="PIRSF000722">
    <property type="entry name" value="Acetate_prop_kin"/>
    <property type="match status" value="1"/>
</dbReference>
<feature type="active site" description="Proton donor/acceptor" evidence="7">
    <location>
        <position position="148"/>
    </location>
</feature>
<keyword evidence="5 7" id="KW-0418">Kinase</keyword>
<feature type="binding site" evidence="7">
    <location>
        <position position="14"/>
    </location>
    <ligand>
        <name>ATP</name>
        <dbReference type="ChEBI" id="CHEBI:30616"/>
    </ligand>
</feature>
<dbReference type="Proteomes" id="UP000223596">
    <property type="component" value="Unassembled WGS sequence"/>
</dbReference>
<dbReference type="GO" id="GO:0000287">
    <property type="term" value="F:magnesium ion binding"/>
    <property type="evidence" value="ECO:0007669"/>
    <property type="project" value="UniProtKB-UniRule"/>
</dbReference>
<dbReference type="InterPro" id="IPR023865">
    <property type="entry name" value="Aliphatic_acid_kinase_CS"/>
</dbReference>
<evidence type="ECO:0000256" key="8">
    <source>
        <dbReference type="RuleBase" id="RU003835"/>
    </source>
</evidence>
<dbReference type="SUPFAM" id="SSF53067">
    <property type="entry name" value="Actin-like ATPase domain"/>
    <property type="match status" value="2"/>
</dbReference>
<dbReference type="Pfam" id="PF00871">
    <property type="entry name" value="Acetate_kinase"/>
    <property type="match status" value="1"/>
</dbReference>
<dbReference type="EC" id="2.7.2.1" evidence="7"/>
<gene>
    <name evidence="7" type="primary">ackA</name>
    <name evidence="9" type="ORF">M972_111244</name>
</gene>
<comment type="subcellular location">
    <subcellularLocation>
        <location evidence="7">Cytoplasm</location>
    </subcellularLocation>
</comment>
<dbReference type="InterPro" id="IPR004372">
    <property type="entry name" value="Ac/propionate_kinase"/>
</dbReference>
<keyword evidence="6 7" id="KW-0067">ATP-binding</keyword>
<dbReference type="HAMAP" id="MF_00020">
    <property type="entry name" value="Acetate_kinase"/>
    <property type="match status" value="1"/>
</dbReference>
<comment type="pathway">
    <text evidence="7">Metabolic intermediate biosynthesis; acetyl-CoA biosynthesis; acetyl-CoA from acetate: step 1/2.</text>
</comment>
<feature type="site" description="Transition state stabilizer" evidence="7">
    <location>
        <position position="241"/>
    </location>
</feature>
<comment type="cofactor">
    <cofactor evidence="7">
        <name>Mg(2+)</name>
        <dbReference type="ChEBI" id="CHEBI:18420"/>
    </cofactor>
    <cofactor evidence="7">
        <name>Mn(2+)</name>
        <dbReference type="ChEBI" id="CHEBI:29035"/>
    </cofactor>
    <text evidence="7">Mg(2+). Can also accept Mn(2+).</text>
</comment>
<evidence type="ECO:0000256" key="1">
    <source>
        <dbReference type="ARBA" id="ARBA00008748"/>
    </source>
</evidence>
<dbReference type="GeneID" id="35803776"/>
<dbReference type="GO" id="GO:0006083">
    <property type="term" value="P:acetate metabolic process"/>
    <property type="evidence" value="ECO:0007669"/>
    <property type="project" value="TreeGrafter"/>
</dbReference>
<comment type="function">
    <text evidence="7">Catalyzes the formation of acetyl phosphate from acetate and ATP. Can also catalyze the reverse reaction.</text>
</comment>
<comment type="similarity">
    <text evidence="1 7 8">Belongs to the acetokinase family.</text>
</comment>
<dbReference type="GO" id="GO:0005524">
    <property type="term" value="F:ATP binding"/>
    <property type="evidence" value="ECO:0007669"/>
    <property type="project" value="UniProtKB-KW"/>
</dbReference>
<dbReference type="GO" id="GO:0006085">
    <property type="term" value="P:acetyl-CoA biosynthetic process"/>
    <property type="evidence" value="ECO:0007669"/>
    <property type="project" value="UniProtKB-UniRule"/>
</dbReference>
<evidence type="ECO:0000313" key="9">
    <source>
        <dbReference type="EMBL" id="PFH02466.1"/>
    </source>
</evidence>
<evidence type="ECO:0000313" key="10">
    <source>
        <dbReference type="Proteomes" id="UP000223596"/>
    </source>
</evidence>
<evidence type="ECO:0000256" key="4">
    <source>
        <dbReference type="ARBA" id="ARBA00022741"/>
    </source>
</evidence>
<dbReference type="PRINTS" id="PR00471">
    <property type="entry name" value="ACETATEKNASE"/>
</dbReference>
<sequence length="399" mass="43966">MNILVINTGSSSLKYQLIDMTNESVLAKGVCDRIGLEHSFLKHTKTGGETVVIEKDLYNHKLAIQEVISALTDEKIGVIKSMSEISAVGHRIVHGGEKFKESAIIDEDVMKAIRDCVELAPLHNPSNIIGIEACKQILPDVPMVAVFDTAFHQTMPRHAYIYALPYEIYEKYKLRKYGFHGTSHKYVAHRAAQMLGKPIESLKLITCHLGNGASICAVKGGKSVDTSMGFTPLQGLCMGTRSGNVDPAVITYLMEKEKMNINDINNFLNKKSGVLGISGVSSDFRDVQDAAEKGDDRAQLALDIFCYGVRKYIGKYIAVLNGVDAVVFTAGIGENNAYIRREVLKDMDFFGIKIDLDKNEVKGKEADISAPDAKVKTLVIPTNEELEIARETLRLVKNL</sequence>
<feature type="binding site" evidence="7">
    <location>
        <position position="91"/>
    </location>
    <ligand>
        <name>substrate</name>
    </ligand>
</feature>